<keyword evidence="2" id="KW-0812">Transmembrane</keyword>
<dbReference type="NCBIfam" id="TIGR02532">
    <property type="entry name" value="IV_pilin_GFxxxE"/>
    <property type="match status" value="1"/>
</dbReference>
<sequence length="159" mass="18184">MKKNTPGHSRIDSAFTLVEVLIALTIFAMAGTYLMSTFASSLTARERSVSDDLLHEDIRAVRMQLLLEPNLEDAEDGGEYPTLNHGEASWRAKIEPTEIIDLFTVELSIEFSEPPEDGPRGHTEKLYLLRPTWSEGDERSDLLEDKRQELERSRDFDRF</sequence>
<evidence type="ECO:0000256" key="2">
    <source>
        <dbReference type="SAM" id="Phobius"/>
    </source>
</evidence>
<dbReference type="AlphaFoldDB" id="A0A317ZG47"/>
<reference evidence="3 4" key="1">
    <citation type="submission" date="2018-05" db="EMBL/GenBank/DDBJ databases">
        <title>Coraliomargarita sinensis sp. nov., isolated from a marine solar saltern.</title>
        <authorList>
            <person name="Zhou L.Y."/>
        </authorList>
    </citation>
    <scope>NUCLEOTIDE SEQUENCE [LARGE SCALE GENOMIC DNA]</scope>
    <source>
        <strain evidence="3 4">WN38</strain>
    </source>
</reference>
<dbReference type="InterPro" id="IPR012902">
    <property type="entry name" value="N_methyl_site"/>
</dbReference>
<dbReference type="EMBL" id="QHJQ01000003">
    <property type="protein sequence ID" value="PXA04516.1"/>
    <property type="molecule type" value="Genomic_DNA"/>
</dbReference>
<evidence type="ECO:0000256" key="1">
    <source>
        <dbReference type="SAM" id="MobiDB-lite"/>
    </source>
</evidence>
<dbReference type="Proteomes" id="UP000247099">
    <property type="component" value="Unassembled WGS sequence"/>
</dbReference>
<gene>
    <name evidence="3" type="ORF">DDZ13_04895</name>
</gene>
<dbReference type="Pfam" id="PF07963">
    <property type="entry name" value="N_methyl"/>
    <property type="match status" value="1"/>
</dbReference>
<keyword evidence="2" id="KW-1133">Transmembrane helix</keyword>
<dbReference type="InParanoid" id="A0A317ZG47"/>
<evidence type="ECO:0008006" key="5">
    <source>
        <dbReference type="Google" id="ProtNLM"/>
    </source>
</evidence>
<feature type="transmembrane region" description="Helical" evidence="2">
    <location>
        <begin position="20"/>
        <end position="39"/>
    </location>
</feature>
<name>A0A317ZG47_9BACT</name>
<accession>A0A317ZG47</accession>
<dbReference type="OrthoDB" id="196555at2"/>
<protein>
    <recommendedName>
        <fullName evidence="5">Prepilin-type N-terminal cleavage/methylation domain-containing protein</fullName>
    </recommendedName>
</protein>
<keyword evidence="2" id="KW-0472">Membrane</keyword>
<evidence type="ECO:0000313" key="3">
    <source>
        <dbReference type="EMBL" id="PXA04516.1"/>
    </source>
</evidence>
<feature type="region of interest" description="Disordered" evidence="1">
    <location>
        <begin position="138"/>
        <end position="159"/>
    </location>
</feature>
<organism evidence="3 4">
    <name type="scientific">Coraliomargarita sinensis</name>
    <dbReference type="NCBI Taxonomy" id="2174842"/>
    <lineage>
        <taxon>Bacteria</taxon>
        <taxon>Pseudomonadati</taxon>
        <taxon>Verrucomicrobiota</taxon>
        <taxon>Opitutia</taxon>
        <taxon>Puniceicoccales</taxon>
        <taxon>Coraliomargaritaceae</taxon>
        <taxon>Coraliomargarita</taxon>
    </lineage>
</organism>
<evidence type="ECO:0000313" key="4">
    <source>
        <dbReference type="Proteomes" id="UP000247099"/>
    </source>
</evidence>
<comment type="caution">
    <text evidence="3">The sequence shown here is derived from an EMBL/GenBank/DDBJ whole genome shotgun (WGS) entry which is preliminary data.</text>
</comment>
<dbReference type="RefSeq" id="WP_110130325.1">
    <property type="nucleotide sequence ID" value="NZ_QHJQ01000003.1"/>
</dbReference>
<keyword evidence="4" id="KW-1185">Reference proteome</keyword>
<proteinExistence type="predicted"/>